<dbReference type="GO" id="GO:0051959">
    <property type="term" value="F:dynein light intermediate chain binding"/>
    <property type="evidence" value="ECO:0007669"/>
    <property type="project" value="InterPro"/>
</dbReference>
<evidence type="ECO:0000313" key="3">
    <source>
        <dbReference type="EMBL" id="VDN16799.1"/>
    </source>
</evidence>
<name>A0A3P7P910_DIBLA</name>
<dbReference type="InterPro" id="IPR013594">
    <property type="entry name" value="Dynein_heavy_tail"/>
</dbReference>
<accession>A0A3P7P910</accession>
<comment type="similarity">
    <text evidence="1">Belongs to the dynein heavy chain family.</text>
</comment>
<gene>
    <name evidence="3" type="ORF">DILT_LOCUS12630</name>
</gene>
<proteinExistence type="inferred from homology"/>
<evidence type="ECO:0000256" key="1">
    <source>
        <dbReference type="ARBA" id="ARBA00008887"/>
    </source>
</evidence>
<dbReference type="GO" id="GO:0005858">
    <property type="term" value="C:axonemal dynein complex"/>
    <property type="evidence" value="ECO:0007669"/>
    <property type="project" value="TreeGrafter"/>
</dbReference>
<dbReference type="InterPro" id="IPR026983">
    <property type="entry name" value="DHC"/>
</dbReference>
<sequence>MDNRVAAIYTEAQQNAKYLQIVVRQCRPLYEYRIITNQMITSCKGYITDCDESPIWTQDPEKLLKRLNDCIDLNKAYQNAYKEAQDTIAEREKRLNFSKVQIFGDFDEFATRLEAIIHIIKTMKEYSILETVFIEGKLKILQHYRKIKAFITSRTYDYLDTGNVQFSKDFEYFGTEVAKLKASFPRFGSTLSIL</sequence>
<evidence type="ECO:0000259" key="2">
    <source>
        <dbReference type="Pfam" id="PF08385"/>
    </source>
</evidence>
<dbReference type="GO" id="GO:0045505">
    <property type="term" value="F:dynein intermediate chain binding"/>
    <property type="evidence" value="ECO:0007669"/>
    <property type="project" value="InterPro"/>
</dbReference>
<protein>
    <recommendedName>
        <fullName evidence="2">Dynein heavy chain tail domain-containing protein</fullName>
    </recommendedName>
</protein>
<dbReference type="OrthoDB" id="10251809at2759"/>
<dbReference type="Proteomes" id="UP000281553">
    <property type="component" value="Unassembled WGS sequence"/>
</dbReference>
<reference evidence="3 4" key="1">
    <citation type="submission" date="2018-11" db="EMBL/GenBank/DDBJ databases">
        <authorList>
            <consortium name="Pathogen Informatics"/>
        </authorList>
    </citation>
    <scope>NUCLEOTIDE SEQUENCE [LARGE SCALE GENOMIC DNA]</scope>
</reference>
<dbReference type="PANTHER" id="PTHR46532">
    <property type="entry name" value="MALE FERTILITY FACTOR KL5"/>
    <property type="match status" value="1"/>
</dbReference>
<dbReference type="PANTHER" id="PTHR46532:SF4">
    <property type="entry name" value="AAA+ ATPASE DOMAIN-CONTAINING PROTEIN"/>
    <property type="match status" value="1"/>
</dbReference>
<dbReference type="AlphaFoldDB" id="A0A3P7P910"/>
<dbReference type="GO" id="GO:0007018">
    <property type="term" value="P:microtubule-based movement"/>
    <property type="evidence" value="ECO:0007669"/>
    <property type="project" value="InterPro"/>
</dbReference>
<dbReference type="Pfam" id="PF08385">
    <property type="entry name" value="DHC_N1"/>
    <property type="match status" value="1"/>
</dbReference>
<dbReference type="EMBL" id="UYRU01067120">
    <property type="protein sequence ID" value="VDN16799.1"/>
    <property type="molecule type" value="Genomic_DNA"/>
</dbReference>
<evidence type="ECO:0000313" key="4">
    <source>
        <dbReference type="Proteomes" id="UP000281553"/>
    </source>
</evidence>
<keyword evidence="4" id="KW-1185">Reference proteome</keyword>
<organism evidence="3 4">
    <name type="scientific">Dibothriocephalus latus</name>
    <name type="common">Fish tapeworm</name>
    <name type="synonym">Diphyllobothrium latum</name>
    <dbReference type="NCBI Taxonomy" id="60516"/>
    <lineage>
        <taxon>Eukaryota</taxon>
        <taxon>Metazoa</taxon>
        <taxon>Spiralia</taxon>
        <taxon>Lophotrochozoa</taxon>
        <taxon>Platyhelminthes</taxon>
        <taxon>Cestoda</taxon>
        <taxon>Eucestoda</taxon>
        <taxon>Diphyllobothriidea</taxon>
        <taxon>Diphyllobothriidae</taxon>
        <taxon>Dibothriocephalus</taxon>
    </lineage>
</organism>
<feature type="domain" description="Dynein heavy chain tail" evidence="2">
    <location>
        <begin position="35"/>
        <end position="183"/>
    </location>
</feature>